<dbReference type="Proteomes" id="UP000042997">
    <property type="component" value="Unassembled WGS sequence"/>
</dbReference>
<accession>A0A098BTW9</accession>
<feature type="region of interest" description="Disordered" evidence="1">
    <location>
        <begin position="1"/>
        <end position="20"/>
    </location>
</feature>
<evidence type="ECO:0000313" key="3">
    <source>
        <dbReference type="Proteomes" id="UP000042997"/>
    </source>
</evidence>
<gene>
    <name evidence="2" type="ORF">RHRU231_930022</name>
</gene>
<dbReference type="EMBL" id="CCSD01000109">
    <property type="protein sequence ID" value="CDZ92143.1"/>
    <property type="molecule type" value="Genomic_DNA"/>
</dbReference>
<evidence type="ECO:0000313" key="2">
    <source>
        <dbReference type="EMBL" id="CDZ92143.1"/>
    </source>
</evidence>
<name>A0A098BTW9_9NOCA</name>
<dbReference type="AlphaFoldDB" id="A0A098BTW9"/>
<dbReference type="RefSeq" id="WP_248957472.1">
    <property type="nucleotide sequence ID" value="NZ_CP075340.1"/>
</dbReference>
<evidence type="ECO:0000256" key="1">
    <source>
        <dbReference type="SAM" id="MobiDB-lite"/>
    </source>
</evidence>
<proteinExistence type="predicted"/>
<reference evidence="2 3" key="1">
    <citation type="journal article" date="2014" name="Genome Announc.">
        <title>Draft Genome Sequence of Propane- and Butane-Oxidizing Actinobacterium Rhodococcus ruber IEGM 231.</title>
        <authorList>
            <person name="Ivshina I.B."/>
            <person name="Kuyukina M.S."/>
            <person name="Krivoruchko A.V."/>
            <person name="Barbe V."/>
            <person name="Fischer C."/>
        </authorList>
    </citation>
    <scope>NUCLEOTIDE SEQUENCE [LARGE SCALE GENOMIC DNA]</scope>
</reference>
<protein>
    <submittedName>
        <fullName evidence="2">Uncharacterized protein</fullName>
    </submittedName>
</protein>
<sequence length="166" mass="18100">MSTEQTMSFPPKGTVGRPREERAVEGAVLAYRAVRECSAEGKLPNVRTICAHTGVSATDRDPRRHVYFFHLGRTLCVEAGLLSVASHGRSRVYSVVGQPLTDVEVAERVSGLITPERVALPAAFQLKGGNMIKRNRSGDTEFNWVSEHSRGQIDADNNVAVARGAR</sequence>
<organism evidence="2 3">
    <name type="scientific">Rhodococcus ruber</name>
    <dbReference type="NCBI Taxonomy" id="1830"/>
    <lineage>
        <taxon>Bacteria</taxon>
        <taxon>Bacillati</taxon>
        <taxon>Actinomycetota</taxon>
        <taxon>Actinomycetes</taxon>
        <taxon>Mycobacteriales</taxon>
        <taxon>Nocardiaceae</taxon>
        <taxon>Rhodococcus</taxon>
    </lineage>
</organism>